<keyword evidence="1" id="KW-1133">Transmembrane helix</keyword>
<evidence type="ECO:0000313" key="3">
    <source>
        <dbReference type="Proteomes" id="UP000095553"/>
    </source>
</evidence>
<dbReference type="EMBL" id="CYXY01000001">
    <property type="protein sequence ID" value="CUM71335.1"/>
    <property type="molecule type" value="Genomic_DNA"/>
</dbReference>
<gene>
    <name evidence="2" type="ORF">ERS852571_00128</name>
</gene>
<organism evidence="2 3">
    <name type="scientific">Anaerostipes hadrus</name>
    <dbReference type="NCBI Taxonomy" id="649756"/>
    <lineage>
        <taxon>Bacteria</taxon>
        <taxon>Bacillati</taxon>
        <taxon>Bacillota</taxon>
        <taxon>Clostridia</taxon>
        <taxon>Lachnospirales</taxon>
        <taxon>Lachnospiraceae</taxon>
        <taxon>Anaerostipes</taxon>
    </lineage>
</organism>
<keyword evidence="1" id="KW-0472">Membrane</keyword>
<protein>
    <submittedName>
        <fullName evidence="2">Uncharacterized protein</fullName>
    </submittedName>
</protein>
<sequence length="142" mass="16499">MQAIKKQWFTLLLMIIQAVIIIFIQTEIGSVSLCNLMFIAIFAEDERNVFLKLAWEDKFYFYVQCIVMYLMTLIFGLILALDHGSGSITVTTKAFNALQMINIILRFIMTYGLIAQEEDRRKLYFHSVLMLVFFVLTAIAYS</sequence>
<proteinExistence type="predicted"/>
<name>A0A173R0H9_ANAHA</name>
<reference evidence="2 3" key="1">
    <citation type="submission" date="2015-09" db="EMBL/GenBank/DDBJ databases">
        <authorList>
            <consortium name="Pathogen Informatics"/>
        </authorList>
    </citation>
    <scope>NUCLEOTIDE SEQUENCE [LARGE SCALE GENOMIC DNA]</scope>
    <source>
        <strain evidence="2 3">2789STDY5834959</strain>
    </source>
</reference>
<feature type="transmembrane region" description="Helical" evidence="1">
    <location>
        <begin position="59"/>
        <end position="81"/>
    </location>
</feature>
<evidence type="ECO:0000256" key="1">
    <source>
        <dbReference type="SAM" id="Phobius"/>
    </source>
</evidence>
<dbReference type="AlphaFoldDB" id="A0A173R0H9"/>
<feature type="transmembrane region" description="Helical" evidence="1">
    <location>
        <begin position="123"/>
        <end position="141"/>
    </location>
</feature>
<feature type="transmembrane region" description="Helical" evidence="1">
    <location>
        <begin position="12"/>
        <end position="39"/>
    </location>
</feature>
<feature type="transmembrane region" description="Helical" evidence="1">
    <location>
        <begin position="93"/>
        <end position="111"/>
    </location>
</feature>
<accession>A0A173R0H9</accession>
<dbReference type="Proteomes" id="UP000095553">
    <property type="component" value="Unassembled WGS sequence"/>
</dbReference>
<dbReference type="RefSeq" id="WP_242855232.1">
    <property type="nucleotide sequence ID" value="NZ_CYXY01000001.1"/>
</dbReference>
<evidence type="ECO:0000313" key="2">
    <source>
        <dbReference type="EMBL" id="CUM71335.1"/>
    </source>
</evidence>
<keyword evidence="1" id="KW-0812">Transmembrane</keyword>